<organism evidence="4 5">
    <name type="scientific">Skeletonema marinoi</name>
    <dbReference type="NCBI Taxonomy" id="267567"/>
    <lineage>
        <taxon>Eukaryota</taxon>
        <taxon>Sar</taxon>
        <taxon>Stramenopiles</taxon>
        <taxon>Ochrophyta</taxon>
        <taxon>Bacillariophyta</taxon>
        <taxon>Coscinodiscophyceae</taxon>
        <taxon>Thalassiosirophycidae</taxon>
        <taxon>Thalassiosirales</taxon>
        <taxon>Skeletonemataceae</taxon>
        <taxon>Skeletonema</taxon>
        <taxon>Skeletonema marinoi-dohrnii complex</taxon>
    </lineage>
</organism>
<dbReference type="Proteomes" id="UP001224775">
    <property type="component" value="Unassembled WGS sequence"/>
</dbReference>
<proteinExistence type="predicted"/>
<dbReference type="PANTHER" id="PTHR43642">
    <property type="entry name" value="HYBRID SIGNAL TRANSDUCTION HISTIDINE KINASE G"/>
    <property type="match status" value="1"/>
</dbReference>
<gene>
    <name evidence="4" type="ORF">QTG54_015153</name>
</gene>
<evidence type="ECO:0000313" key="5">
    <source>
        <dbReference type="Proteomes" id="UP001224775"/>
    </source>
</evidence>
<evidence type="ECO:0000259" key="3">
    <source>
        <dbReference type="Pfam" id="PF13191"/>
    </source>
</evidence>
<dbReference type="Pfam" id="PF13191">
    <property type="entry name" value="AAA_16"/>
    <property type="match status" value="1"/>
</dbReference>
<sequence length="1350" mass="151437">MSTASPSTTSTFLLSEWIRRAIDEVDLSALANSSVTSNHPSQWPANVRNSMALCSEDYLISALRVARCLADQISEAEDNVAGRENNSDSDDEAPSLLPAPGINWADKVQVHLTSDGAANLNNDVNSKLLFSIEKADFLPDDMSYKGQSEDGMRRIYSLGLVFYEIFSGGERPDETEQPKGGGEESYADDTEAISQELSQETSEHNVDPLPPFDDGDGDSFDVANIFDDDDVIEDEYNLCNDILGDDFFNAENPRKRQTQSCHYKVYDVSVEPLKAKFLPGPLCDLVANMIDCADGNPSGDDSYHKMSEVRDDLQLMLDKPAIYLYDQDMGRAELQFGDRMFGRNAELSTIKDAYRRSASDGSEFVIISAASGYGKSLLAHEFGKHVLAGGGIFLSGKFDQLQQGKPFSALAFALDVYCGILLQGSGPSSKVAEIASKLRSSLGNEAYHLTKLIPNLASILKGPEILAINLNEDCGNAQKRLQYLLCQLLQAISSTFSAPVTLFLDDLQWADQASMEAVLQLLINLGPSSQDYKCFFFLGCCREGELDEGHPLWKLLCNADTLSIEFTNIKLDMMDEQTINTMVSETLCLSPRITRSLSSIINHKTNGSPLFVSRLMISLGKEGLLRPSLSRRRWEWDKDKIECREMPDDVAMFLKKSIRELPEAVQLSLCTMSCFGASVDVTLIQTLERAMRKTFTGGLDIAVAKGLLDKIGAQYRFSHDRIQEATYNMMRDQHRRLLHFTYGLSLASLFVEEGNDDILFIATNQLNHGGPSTIEDPSQSFTIADLNMRAGKKAMEMSDFKLASSYFDNGISFLQINHWTEHYNLSLEMFEMAAKCALTNGDHTRVKLLYQEVVSEAHLFEDTLEITYTNIRALYSASCLEEALTKLLYVLNKLGVTLSGSGDLNTLLPETKTMLAEYSDEQLLGLPAMIDRTKLMTMKFLSIAQLCLFHTNPKSQPKATLQLVQYSLQHGVSDLTSVGFVFYGSYLACLGEIPAGYRYVKIAIKLAENRNARDCMGDVLAVGGQVMGYVEPLPSINDVMIRGHEYSLKTGNISSASMSLAGSMVCEYWSGKQLSVVKSTMDDTLRRMSAQCVVPLLMQFLPFYRSALAMIGKVDDVPMVFGSRADVETEEERKMTETNLHLLKATHFNKMYVGFMFRRYDEVKQLADAHDAIAALPFSAILISHCFHMFYWGLISFWVARKTMDVIWYDRGKEAVQKMRSYANFSSWNFLNKSLLLQAEEYFYLKEFESAKRCYDDAISFAKDYRFVHEEALACELAGYFLVERGERNSSLPYFLRAQRKYREWGASAKEESLNTYIEEWFGEITEGEDVLERPRRATTDLDLRKRRVS</sequence>
<dbReference type="Gene3D" id="3.40.50.300">
    <property type="entry name" value="P-loop containing nucleotide triphosphate hydrolases"/>
    <property type="match status" value="1"/>
</dbReference>
<keyword evidence="2" id="KW-0812">Transmembrane</keyword>
<protein>
    <submittedName>
        <fullName evidence="4">AAA ATPase</fullName>
    </submittedName>
</protein>
<evidence type="ECO:0000256" key="1">
    <source>
        <dbReference type="SAM" id="MobiDB-lite"/>
    </source>
</evidence>
<evidence type="ECO:0000256" key="2">
    <source>
        <dbReference type="SAM" id="Phobius"/>
    </source>
</evidence>
<evidence type="ECO:0000313" key="4">
    <source>
        <dbReference type="EMBL" id="KAK1734150.1"/>
    </source>
</evidence>
<dbReference type="SUPFAM" id="SSF52540">
    <property type="entry name" value="P-loop containing nucleoside triphosphate hydrolases"/>
    <property type="match status" value="1"/>
</dbReference>
<feature type="transmembrane region" description="Helical" evidence="2">
    <location>
        <begin position="1172"/>
        <end position="1194"/>
    </location>
</feature>
<keyword evidence="2" id="KW-0472">Membrane</keyword>
<dbReference type="EMBL" id="JATAAI010000041">
    <property type="protein sequence ID" value="KAK1734150.1"/>
    <property type="molecule type" value="Genomic_DNA"/>
</dbReference>
<dbReference type="InterPro" id="IPR053159">
    <property type="entry name" value="Hybrid_Histidine_Kinase"/>
</dbReference>
<feature type="region of interest" description="Disordered" evidence="1">
    <location>
        <begin position="169"/>
        <end position="189"/>
    </location>
</feature>
<comment type="caution">
    <text evidence="4">The sequence shown here is derived from an EMBL/GenBank/DDBJ whole genome shotgun (WGS) entry which is preliminary data.</text>
</comment>
<keyword evidence="5" id="KW-1185">Reference proteome</keyword>
<feature type="region of interest" description="Disordered" evidence="1">
    <location>
        <begin position="78"/>
        <end position="100"/>
    </location>
</feature>
<dbReference type="InterPro" id="IPR027417">
    <property type="entry name" value="P-loop_NTPase"/>
</dbReference>
<dbReference type="SUPFAM" id="SSF48452">
    <property type="entry name" value="TPR-like"/>
    <property type="match status" value="1"/>
</dbReference>
<feature type="domain" description="Orc1-like AAA ATPase" evidence="3">
    <location>
        <begin position="340"/>
        <end position="528"/>
    </location>
</feature>
<name>A0AAD8XVB2_9STRA</name>
<dbReference type="InterPro" id="IPR041664">
    <property type="entry name" value="AAA_16"/>
</dbReference>
<dbReference type="PANTHER" id="PTHR43642:SF1">
    <property type="entry name" value="HYBRID SIGNAL TRANSDUCTION HISTIDINE KINASE G"/>
    <property type="match status" value="1"/>
</dbReference>
<keyword evidence="2" id="KW-1133">Transmembrane helix</keyword>
<reference evidence="4" key="1">
    <citation type="submission" date="2023-06" db="EMBL/GenBank/DDBJ databases">
        <title>Survivors Of The Sea: Transcriptome response of Skeletonema marinoi to long-term dormancy.</title>
        <authorList>
            <person name="Pinder M.I.M."/>
            <person name="Kourtchenko O."/>
            <person name="Robertson E.K."/>
            <person name="Larsson T."/>
            <person name="Maumus F."/>
            <person name="Osuna-Cruz C.M."/>
            <person name="Vancaester E."/>
            <person name="Stenow R."/>
            <person name="Vandepoele K."/>
            <person name="Ploug H."/>
            <person name="Bruchert V."/>
            <person name="Godhe A."/>
            <person name="Topel M."/>
        </authorList>
    </citation>
    <scope>NUCLEOTIDE SEQUENCE</scope>
    <source>
        <strain evidence="4">R05AC</strain>
    </source>
</reference>
<accession>A0AAD8XVB2</accession>
<dbReference type="InterPro" id="IPR011990">
    <property type="entry name" value="TPR-like_helical_dom_sf"/>
</dbReference>